<dbReference type="RefSeq" id="WP_110043455.1">
    <property type="nucleotide sequence ID" value="NZ_CP054612.1"/>
</dbReference>
<keyword evidence="2" id="KW-1185">Reference proteome</keyword>
<gene>
    <name evidence="1" type="ORF">DFQ01_104181</name>
</gene>
<evidence type="ECO:0000313" key="2">
    <source>
        <dbReference type="Proteomes" id="UP000246635"/>
    </source>
</evidence>
<dbReference type="InterPro" id="IPR037208">
    <property type="entry name" value="Spo0E-like_sf"/>
</dbReference>
<proteinExistence type="predicted"/>
<dbReference type="GO" id="GO:0043937">
    <property type="term" value="P:regulation of sporulation"/>
    <property type="evidence" value="ECO:0007669"/>
    <property type="project" value="InterPro"/>
</dbReference>
<comment type="caution">
    <text evidence="1">The sequence shown here is derived from an EMBL/GenBank/DDBJ whole genome shotgun (WGS) entry which is preliminary data.</text>
</comment>
<dbReference type="SUPFAM" id="SSF140500">
    <property type="entry name" value="BAS1536-like"/>
    <property type="match status" value="1"/>
</dbReference>
<dbReference type="AlphaFoldDB" id="A0A2V2YXK7"/>
<name>A0A2V2YXK7_9BACL</name>
<dbReference type="EMBL" id="QGTQ01000004">
    <property type="protein sequence ID" value="PWW05620.1"/>
    <property type="molecule type" value="Genomic_DNA"/>
</dbReference>
<sequence>MNNSLYVSLEELRGRMVDTALLRNTLQDRDVLYLSQQLDTLIVQALTEQHRSRCHSKPTSEED</sequence>
<dbReference type="InterPro" id="IPR018540">
    <property type="entry name" value="Spo0E-like"/>
</dbReference>
<dbReference type="InterPro" id="IPR036638">
    <property type="entry name" value="HLH_DNA-bd_sf"/>
</dbReference>
<accession>A0A2V2YXK7</accession>
<dbReference type="GO" id="GO:0046983">
    <property type="term" value="F:protein dimerization activity"/>
    <property type="evidence" value="ECO:0007669"/>
    <property type="project" value="InterPro"/>
</dbReference>
<dbReference type="Proteomes" id="UP000246635">
    <property type="component" value="Unassembled WGS sequence"/>
</dbReference>
<dbReference type="OrthoDB" id="2639794at2"/>
<evidence type="ECO:0000313" key="1">
    <source>
        <dbReference type="EMBL" id="PWW05620.1"/>
    </source>
</evidence>
<dbReference type="Pfam" id="PF09388">
    <property type="entry name" value="SpoOE-like"/>
    <property type="match status" value="1"/>
</dbReference>
<dbReference type="Gene3D" id="4.10.280.10">
    <property type="entry name" value="Helix-loop-helix DNA-binding domain"/>
    <property type="match status" value="1"/>
</dbReference>
<protein>
    <submittedName>
        <fullName evidence="1">Spo0E like sporulation regulatory protein</fullName>
    </submittedName>
</protein>
<organism evidence="1 2">
    <name type="scientific">Paenibacillus cellulosilyticus</name>
    <dbReference type="NCBI Taxonomy" id="375489"/>
    <lineage>
        <taxon>Bacteria</taxon>
        <taxon>Bacillati</taxon>
        <taxon>Bacillota</taxon>
        <taxon>Bacilli</taxon>
        <taxon>Bacillales</taxon>
        <taxon>Paenibacillaceae</taxon>
        <taxon>Paenibacillus</taxon>
    </lineage>
</organism>
<reference evidence="1 2" key="1">
    <citation type="submission" date="2018-05" db="EMBL/GenBank/DDBJ databases">
        <title>Genomic Encyclopedia of Type Strains, Phase III (KMG-III): the genomes of soil and plant-associated and newly described type strains.</title>
        <authorList>
            <person name="Whitman W."/>
        </authorList>
    </citation>
    <scope>NUCLEOTIDE SEQUENCE [LARGE SCALE GENOMIC DNA]</scope>
    <source>
        <strain evidence="1 2">CECT 5696</strain>
    </source>
</reference>